<proteinExistence type="predicted"/>
<gene>
    <name evidence="1" type="ORF">EVAR_37849_1</name>
</gene>
<dbReference type="EMBL" id="BGZK01000710">
    <property type="protein sequence ID" value="GBP57170.1"/>
    <property type="molecule type" value="Genomic_DNA"/>
</dbReference>
<dbReference type="Proteomes" id="UP000299102">
    <property type="component" value="Unassembled WGS sequence"/>
</dbReference>
<organism evidence="1 2">
    <name type="scientific">Eumeta variegata</name>
    <name type="common">Bagworm moth</name>
    <name type="synonym">Eumeta japonica</name>
    <dbReference type="NCBI Taxonomy" id="151549"/>
    <lineage>
        <taxon>Eukaryota</taxon>
        <taxon>Metazoa</taxon>
        <taxon>Ecdysozoa</taxon>
        <taxon>Arthropoda</taxon>
        <taxon>Hexapoda</taxon>
        <taxon>Insecta</taxon>
        <taxon>Pterygota</taxon>
        <taxon>Neoptera</taxon>
        <taxon>Endopterygota</taxon>
        <taxon>Lepidoptera</taxon>
        <taxon>Glossata</taxon>
        <taxon>Ditrysia</taxon>
        <taxon>Tineoidea</taxon>
        <taxon>Psychidae</taxon>
        <taxon>Oiketicinae</taxon>
        <taxon>Eumeta</taxon>
    </lineage>
</organism>
<evidence type="ECO:0000313" key="1">
    <source>
        <dbReference type="EMBL" id="GBP57170.1"/>
    </source>
</evidence>
<keyword evidence="2" id="KW-1185">Reference proteome</keyword>
<sequence length="158" mass="18909">MKYEAENGIERMTGDRWRSSKAVGVSERTVIRILKEKSKCDATGIQMESPHKIKKPRERVKPDIDESDKGVMRCTINNFHREYKQYPTGKCFEKGAYSKHEFWRTFRTLRPVVRQVLTGDHDVQLLRYKYLKQLMKYRDKNIVYTDANYIYHECSFDE</sequence>
<evidence type="ECO:0000313" key="2">
    <source>
        <dbReference type="Proteomes" id="UP000299102"/>
    </source>
</evidence>
<dbReference type="AlphaFoldDB" id="A0A4C1X250"/>
<dbReference type="OrthoDB" id="2266637at2759"/>
<name>A0A4C1X250_EUMVA</name>
<accession>A0A4C1X250</accession>
<comment type="caution">
    <text evidence="1">The sequence shown here is derived from an EMBL/GenBank/DDBJ whole genome shotgun (WGS) entry which is preliminary data.</text>
</comment>
<reference evidence="1 2" key="1">
    <citation type="journal article" date="2019" name="Commun. Biol.">
        <title>The bagworm genome reveals a unique fibroin gene that provides high tensile strength.</title>
        <authorList>
            <person name="Kono N."/>
            <person name="Nakamura H."/>
            <person name="Ohtoshi R."/>
            <person name="Tomita M."/>
            <person name="Numata K."/>
            <person name="Arakawa K."/>
        </authorList>
    </citation>
    <scope>NUCLEOTIDE SEQUENCE [LARGE SCALE GENOMIC DNA]</scope>
</reference>
<protein>
    <submittedName>
        <fullName evidence="1">Uncharacterized protein</fullName>
    </submittedName>
</protein>